<dbReference type="InterPro" id="IPR029261">
    <property type="entry name" value="Transposase_Znf"/>
</dbReference>
<evidence type="ECO:0000313" key="3">
    <source>
        <dbReference type="Proteomes" id="UP001212326"/>
    </source>
</evidence>
<dbReference type="Proteomes" id="UP001212326">
    <property type="component" value="Chromosome"/>
</dbReference>
<evidence type="ECO:0000259" key="1">
    <source>
        <dbReference type="Pfam" id="PF14690"/>
    </source>
</evidence>
<protein>
    <submittedName>
        <fullName evidence="2">Transposase family protein</fullName>
    </submittedName>
</protein>
<reference evidence="2 3" key="1">
    <citation type="submission" date="2022-12" db="EMBL/GenBank/DDBJ databases">
        <authorList>
            <person name="Mo P."/>
        </authorList>
    </citation>
    <scope>NUCLEOTIDE SEQUENCE [LARGE SCALE GENOMIC DNA]</scope>
    <source>
        <strain evidence="2 3">HUAS 2-6</strain>
    </source>
</reference>
<dbReference type="RefSeq" id="WP_270079362.1">
    <property type="nucleotide sequence ID" value="NZ_CP115300.1"/>
</dbReference>
<feature type="domain" description="Transposase IS204/IS1001/IS1096/IS1165 zinc-finger" evidence="1">
    <location>
        <begin position="47"/>
        <end position="88"/>
    </location>
</feature>
<evidence type="ECO:0000313" key="2">
    <source>
        <dbReference type="EMBL" id="WBO61399.1"/>
    </source>
</evidence>
<gene>
    <name evidence="2" type="ORF">O1G22_00090</name>
</gene>
<sequence>MGGGIVSECDDLVGIVSPHLDAVRVERVWVEGDAVRISARTRELMVACTDCGRDSTRVHSRYTRTLADRAVGGRPLLINLSVRRLFCDGPRCGRRTFAEQVDELTVRYQRRTPLLQHLVEMAGVLLAGRGGARLLQIVNVTLSPTSVLFHLMRMPLPSAATPRVLGVDDFALYADVYGTLLVWMLIPGCRSRCGRDGTPSN</sequence>
<accession>A0ABY7NVY7</accession>
<dbReference type="Pfam" id="PF14690">
    <property type="entry name" value="Zn_ribbon_ISL3"/>
    <property type="match status" value="1"/>
</dbReference>
<dbReference type="EMBL" id="CP115300">
    <property type="protein sequence ID" value="WBO61399.1"/>
    <property type="molecule type" value="Genomic_DNA"/>
</dbReference>
<organism evidence="2 3">
    <name type="scientific">Streptomyces camelliae</name>
    <dbReference type="NCBI Taxonomy" id="3004093"/>
    <lineage>
        <taxon>Bacteria</taxon>
        <taxon>Bacillati</taxon>
        <taxon>Actinomycetota</taxon>
        <taxon>Actinomycetes</taxon>
        <taxon>Kitasatosporales</taxon>
        <taxon>Streptomycetaceae</taxon>
        <taxon>Streptomyces</taxon>
    </lineage>
</organism>
<dbReference type="PANTHER" id="PTHR33498">
    <property type="entry name" value="TRANSPOSASE FOR INSERTION SEQUENCE ELEMENT IS1557"/>
    <property type="match status" value="1"/>
</dbReference>
<name>A0ABY7NVY7_9ACTN</name>
<dbReference type="PANTHER" id="PTHR33498:SF1">
    <property type="entry name" value="TRANSPOSASE FOR INSERTION SEQUENCE ELEMENT IS1557"/>
    <property type="match status" value="1"/>
</dbReference>
<keyword evidence="3" id="KW-1185">Reference proteome</keyword>
<proteinExistence type="predicted"/>
<dbReference type="InterPro" id="IPR047951">
    <property type="entry name" value="Transpos_ISL3"/>
</dbReference>